<feature type="compositionally biased region" description="Acidic residues" evidence="7">
    <location>
        <begin position="171"/>
        <end position="188"/>
    </location>
</feature>
<proteinExistence type="inferred from homology"/>
<evidence type="ECO:0000256" key="1">
    <source>
        <dbReference type="ARBA" id="ARBA00004329"/>
    </source>
</evidence>
<reference evidence="9 10" key="1">
    <citation type="submission" date="2023-03" db="EMBL/GenBank/DDBJ databases">
        <title>Genome sequence of Lichtheimia ornata CBS 291.66.</title>
        <authorList>
            <person name="Mohabir J.T."/>
            <person name="Shea T.P."/>
            <person name="Kurbessoian T."/>
            <person name="Berby B."/>
            <person name="Fontaine J."/>
            <person name="Livny J."/>
            <person name="Gnirke A."/>
            <person name="Stajich J.E."/>
            <person name="Cuomo C.A."/>
        </authorList>
    </citation>
    <scope>NUCLEOTIDE SEQUENCE [LARGE SCALE GENOMIC DNA]</scope>
    <source>
        <strain evidence="9">CBS 291.66</strain>
    </source>
</reference>
<dbReference type="GO" id="GO:0015031">
    <property type="term" value="P:protein transport"/>
    <property type="evidence" value="ECO:0007669"/>
    <property type="project" value="UniProtKB-KW"/>
</dbReference>
<keyword evidence="6" id="KW-0072">Autophagy</keyword>
<dbReference type="PANTHER" id="PTHR40012:SF1">
    <property type="entry name" value="AUTOPHAGY-RELATED PROTEIN 29"/>
    <property type="match status" value="1"/>
</dbReference>
<evidence type="ECO:0000256" key="7">
    <source>
        <dbReference type="SAM" id="MobiDB-lite"/>
    </source>
</evidence>
<evidence type="ECO:0000256" key="3">
    <source>
        <dbReference type="ARBA" id="ARBA00013784"/>
    </source>
</evidence>
<accession>A0AAD7XU29</accession>
<gene>
    <name evidence="9" type="ORF">O0I10_007143</name>
</gene>
<dbReference type="PANTHER" id="PTHR40012">
    <property type="entry name" value="AUTOPHAGY-RELATED PROTEIN 29"/>
    <property type="match status" value="1"/>
</dbReference>
<evidence type="ECO:0000256" key="2">
    <source>
        <dbReference type="ARBA" id="ARBA00010082"/>
    </source>
</evidence>
<feature type="region of interest" description="Disordered" evidence="7">
    <location>
        <begin position="83"/>
        <end position="128"/>
    </location>
</feature>
<organism evidence="9 10">
    <name type="scientific">Lichtheimia ornata</name>
    <dbReference type="NCBI Taxonomy" id="688661"/>
    <lineage>
        <taxon>Eukaryota</taxon>
        <taxon>Fungi</taxon>
        <taxon>Fungi incertae sedis</taxon>
        <taxon>Mucoromycota</taxon>
        <taxon>Mucoromycotina</taxon>
        <taxon>Mucoromycetes</taxon>
        <taxon>Mucorales</taxon>
        <taxon>Lichtheimiaceae</taxon>
        <taxon>Lichtheimia</taxon>
    </lineage>
</organism>
<dbReference type="InterPro" id="IPR040666">
    <property type="entry name" value="Atg29_N"/>
</dbReference>
<keyword evidence="10" id="KW-1185">Reference proteome</keyword>
<evidence type="ECO:0000256" key="4">
    <source>
        <dbReference type="ARBA" id="ARBA00022448"/>
    </source>
</evidence>
<dbReference type="Proteomes" id="UP001234581">
    <property type="component" value="Unassembled WGS sequence"/>
</dbReference>
<dbReference type="GO" id="GO:0000045">
    <property type="term" value="P:autophagosome assembly"/>
    <property type="evidence" value="ECO:0007669"/>
    <property type="project" value="InterPro"/>
</dbReference>
<feature type="compositionally biased region" description="Polar residues" evidence="7">
    <location>
        <begin position="241"/>
        <end position="256"/>
    </location>
</feature>
<comment type="subcellular location">
    <subcellularLocation>
        <location evidence="1">Preautophagosomal structure</location>
    </subcellularLocation>
</comment>
<evidence type="ECO:0000313" key="10">
    <source>
        <dbReference type="Proteomes" id="UP001234581"/>
    </source>
</evidence>
<sequence length="280" mass="32050">MSLEKDTLHVVIRLPFKRPQGFIEPPQIRWTDEMEQRLRQYMSQKYTDWNYIAEQLEVPVSYLVRHAAFIYETQLRGIHQQLRMNDKSTTPPPAQRQSSRRSTPRSSETVDDQSTPTPTPNTTKPVKDDAMMLSTISNVEPRVPPVASVVEESLYKSSLQSSRSYYSAEQSLEDDQEEDEEEDEDGDEAFAKQFEQLQMEEPAFLPVKRNESSSFALGHARRRQQQQQQQQAGRSDEEASRSTISLESSNASVTQSALEDALLSRLNHGSKMSSMAMSKR</sequence>
<comment type="caution">
    <text evidence="9">The sequence shown here is derived from an EMBL/GenBank/DDBJ whole genome shotgun (WGS) entry which is preliminary data.</text>
</comment>
<protein>
    <recommendedName>
        <fullName evidence="3">Autophagy-related protein 29</fullName>
    </recommendedName>
</protein>
<dbReference type="GO" id="GO:0000407">
    <property type="term" value="C:phagophore assembly site"/>
    <property type="evidence" value="ECO:0007669"/>
    <property type="project" value="UniProtKB-SubCell"/>
</dbReference>
<keyword evidence="5" id="KW-0653">Protein transport</keyword>
<dbReference type="InterPro" id="IPR039362">
    <property type="entry name" value="ATG29_sf"/>
</dbReference>
<dbReference type="RefSeq" id="XP_058341977.1">
    <property type="nucleotide sequence ID" value="XM_058487162.1"/>
</dbReference>
<keyword evidence="4" id="KW-0813">Transport</keyword>
<feature type="region of interest" description="Disordered" evidence="7">
    <location>
        <begin position="160"/>
        <end position="256"/>
    </location>
</feature>
<feature type="domain" description="Atg29 N-terminal" evidence="8">
    <location>
        <begin position="9"/>
        <end position="58"/>
    </location>
</feature>
<evidence type="ECO:0000256" key="5">
    <source>
        <dbReference type="ARBA" id="ARBA00022927"/>
    </source>
</evidence>
<dbReference type="AlphaFoldDB" id="A0AAD7XU29"/>
<comment type="similarity">
    <text evidence="2">Belongs to the ATG29 family.</text>
</comment>
<evidence type="ECO:0000256" key="6">
    <source>
        <dbReference type="ARBA" id="ARBA00023006"/>
    </source>
</evidence>
<name>A0AAD7XU29_9FUNG</name>
<dbReference type="InterPro" id="IPR039113">
    <property type="entry name" value="ATG29"/>
</dbReference>
<evidence type="ECO:0000313" key="9">
    <source>
        <dbReference type="EMBL" id="KAJ8657064.1"/>
    </source>
</evidence>
<dbReference type="Gene3D" id="1.10.10.2570">
    <property type="match status" value="1"/>
</dbReference>
<dbReference type="GeneID" id="83214552"/>
<dbReference type="EMBL" id="JARTCD010000034">
    <property type="protein sequence ID" value="KAJ8657064.1"/>
    <property type="molecule type" value="Genomic_DNA"/>
</dbReference>
<evidence type="ECO:0000259" key="8">
    <source>
        <dbReference type="Pfam" id="PF18388"/>
    </source>
</evidence>
<dbReference type="Pfam" id="PF18388">
    <property type="entry name" value="ATG29_N"/>
    <property type="match status" value="1"/>
</dbReference>